<dbReference type="PANTHER" id="PTHR11496">
    <property type="entry name" value="ALCOHOL DEHYDROGENASE"/>
    <property type="match status" value="1"/>
</dbReference>
<dbReference type="GO" id="GO:0004022">
    <property type="term" value="F:alcohol dehydrogenase (NAD+) activity"/>
    <property type="evidence" value="ECO:0007669"/>
    <property type="project" value="UniProtKB-EC"/>
</dbReference>
<dbReference type="Pfam" id="PF00465">
    <property type="entry name" value="Fe-ADH"/>
    <property type="match status" value="1"/>
</dbReference>
<dbReference type="Pfam" id="PF25137">
    <property type="entry name" value="ADH_Fe_C"/>
    <property type="match status" value="1"/>
</dbReference>
<feature type="domain" description="Alcohol dehydrogenase iron-type/glycerol dehydrogenase GldA" evidence="3">
    <location>
        <begin position="11"/>
        <end position="168"/>
    </location>
</feature>
<keyword evidence="6" id="KW-1185">Reference proteome</keyword>
<accession>A0A517SYA8</accession>
<feature type="domain" description="Fe-containing alcohol dehydrogenase-like C-terminal" evidence="4">
    <location>
        <begin position="179"/>
        <end position="372"/>
    </location>
</feature>
<evidence type="ECO:0000313" key="5">
    <source>
        <dbReference type="EMBL" id="QDT61134.1"/>
    </source>
</evidence>
<dbReference type="InterPro" id="IPR018211">
    <property type="entry name" value="ADH_Fe_CS"/>
</dbReference>
<dbReference type="InterPro" id="IPR039697">
    <property type="entry name" value="Alcohol_dehydrogenase_Fe"/>
</dbReference>
<dbReference type="GO" id="GO:0017000">
    <property type="term" value="P:antibiotic biosynthetic process"/>
    <property type="evidence" value="ECO:0007669"/>
    <property type="project" value="InterPro"/>
</dbReference>
<comment type="similarity">
    <text evidence="1">Belongs to the iron-containing alcohol dehydrogenase family.</text>
</comment>
<evidence type="ECO:0000313" key="6">
    <source>
        <dbReference type="Proteomes" id="UP000315003"/>
    </source>
</evidence>
<dbReference type="InterPro" id="IPR056798">
    <property type="entry name" value="ADH_Fe_C"/>
</dbReference>
<dbReference type="Proteomes" id="UP000315003">
    <property type="component" value="Chromosome"/>
</dbReference>
<dbReference type="GO" id="GO:0046872">
    <property type="term" value="F:metal ion binding"/>
    <property type="evidence" value="ECO:0007669"/>
    <property type="project" value="InterPro"/>
</dbReference>
<name>A0A517SYA8_9BACT</name>
<dbReference type="RefSeq" id="WP_419187518.1">
    <property type="nucleotide sequence ID" value="NZ_CP036272.1"/>
</dbReference>
<dbReference type="PANTHER" id="PTHR11496:SF103">
    <property type="entry name" value="DEHYDROGENASE, PUTATIVE-RELATED"/>
    <property type="match status" value="1"/>
</dbReference>
<evidence type="ECO:0000259" key="4">
    <source>
        <dbReference type="Pfam" id="PF25137"/>
    </source>
</evidence>
<dbReference type="InterPro" id="IPR035873">
    <property type="entry name" value="PhpC"/>
</dbReference>
<evidence type="ECO:0000256" key="1">
    <source>
        <dbReference type="ARBA" id="ARBA00007358"/>
    </source>
</evidence>
<dbReference type="Gene3D" id="1.20.1090.10">
    <property type="entry name" value="Dehydroquinate synthase-like - alpha domain"/>
    <property type="match status" value="1"/>
</dbReference>
<dbReference type="EMBL" id="CP036272">
    <property type="protein sequence ID" value="QDT61134.1"/>
    <property type="molecule type" value="Genomic_DNA"/>
</dbReference>
<proteinExistence type="inferred from homology"/>
<dbReference type="Gene3D" id="3.40.50.1970">
    <property type="match status" value="1"/>
</dbReference>
<reference evidence="5 6" key="1">
    <citation type="submission" date="2019-02" db="EMBL/GenBank/DDBJ databases">
        <title>Deep-cultivation of Planctomycetes and their phenomic and genomic characterization uncovers novel biology.</title>
        <authorList>
            <person name="Wiegand S."/>
            <person name="Jogler M."/>
            <person name="Boedeker C."/>
            <person name="Pinto D."/>
            <person name="Vollmers J."/>
            <person name="Rivas-Marin E."/>
            <person name="Kohn T."/>
            <person name="Peeters S.H."/>
            <person name="Heuer A."/>
            <person name="Rast P."/>
            <person name="Oberbeckmann S."/>
            <person name="Bunk B."/>
            <person name="Jeske O."/>
            <person name="Meyerdierks A."/>
            <person name="Storesund J.E."/>
            <person name="Kallscheuer N."/>
            <person name="Luecker S."/>
            <person name="Lage O.M."/>
            <person name="Pohl T."/>
            <person name="Merkel B.J."/>
            <person name="Hornburger P."/>
            <person name="Mueller R.-W."/>
            <person name="Bruemmer F."/>
            <person name="Labrenz M."/>
            <person name="Spormann A.M."/>
            <person name="Op den Camp H."/>
            <person name="Overmann J."/>
            <person name="Amann R."/>
            <person name="Jetten M.S.M."/>
            <person name="Mascher T."/>
            <person name="Medema M.H."/>
            <person name="Devos D.P."/>
            <person name="Kaster A.-K."/>
            <person name="Ovreas L."/>
            <person name="Rohde M."/>
            <person name="Galperin M.Y."/>
            <person name="Jogler C."/>
        </authorList>
    </citation>
    <scope>NUCLEOTIDE SEQUENCE [LARGE SCALE GENOMIC DNA]</scope>
    <source>
        <strain evidence="5 6">SV_7m_r</strain>
    </source>
</reference>
<dbReference type="InterPro" id="IPR001670">
    <property type="entry name" value="ADH_Fe/GldA"/>
</dbReference>
<dbReference type="PROSITE" id="PS00913">
    <property type="entry name" value="ADH_IRON_1"/>
    <property type="match status" value="1"/>
</dbReference>
<sequence length="380" mass="39929">MPAPQEPLIESLREVGAVLESLRVERPFVVLDETAYAASGADMVLEPLLSQRATTRLTKFEVNPKLQDVERGIEAYRNSDADFVIALGGGTAIDLAKLIGRLAVQSHSARELATGQATIQATGQPLMAIPTTAGTGSEATHFAVVYVDGEKHSVAHPSLLPNYAVVDPTLTESLPPGMTAATGLDALCQAIESIWSVAATEESLHDASEAATLAFANLVPATNAPTPEVRQAMCRASHLAGKAINITKTTAPHALSYALTSRFGVPHGLAVAVTLAPLLAFNAAVTSEDCMDPRGATAVSQRISRVINILGAKDVQTACAVISNLLSQIHCPALHEICSPDDFMGIAQSANAERLSNNPRRATCDQLYAVLSTPLHATPH</sequence>
<dbReference type="EC" id="1.1.1.1" evidence="5"/>
<keyword evidence="2 5" id="KW-0560">Oxidoreductase</keyword>
<evidence type="ECO:0000256" key="2">
    <source>
        <dbReference type="ARBA" id="ARBA00023002"/>
    </source>
</evidence>
<organism evidence="5 6">
    <name type="scientific">Stieleria bergensis</name>
    <dbReference type="NCBI Taxonomy" id="2528025"/>
    <lineage>
        <taxon>Bacteria</taxon>
        <taxon>Pseudomonadati</taxon>
        <taxon>Planctomycetota</taxon>
        <taxon>Planctomycetia</taxon>
        <taxon>Pirellulales</taxon>
        <taxon>Pirellulaceae</taxon>
        <taxon>Stieleria</taxon>
    </lineage>
</organism>
<dbReference type="SUPFAM" id="SSF56796">
    <property type="entry name" value="Dehydroquinate synthase-like"/>
    <property type="match status" value="1"/>
</dbReference>
<protein>
    <submittedName>
        <fullName evidence="5">Alcohol dehydrogenase</fullName>
        <ecNumber evidence="5">1.1.1.1</ecNumber>
    </submittedName>
</protein>
<evidence type="ECO:0000259" key="3">
    <source>
        <dbReference type="Pfam" id="PF00465"/>
    </source>
</evidence>
<gene>
    <name evidence="5" type="primary">gbsB</name>
    <name evidence="5" type="ORF">SV7mr_36650</name>
</gene>
<dbReference type="AlphaFoldDB" id="A0A517SYA8"/>
<dbReference type="CDD" id="cd08182">
    <property type="entry name" value="HEPD"/>
    <property type="match status" value="1"/>
</dbReference>
<dbReference type="FunFam" id="3.40.50.1970:FF:000003">
    <property type="entry name" value="Alcohol dehydrogenase, iron-containing"/>
    <property type="match status" value="1"/>
</dbReference>